<dbReference type="EnsemblMetazoa" id="SMAR014487-RA">
    <property type="protein sequence ID" value="SMAR014487-PA"/>
    <property type="gene ID" value="SMAR014487"/>
</dbReference>
<dbReference type="CDD" id="cd00143">
    <property type="entry name" value="PP2Cc"/>
    <property type="match status" value="1"/>
</dbReference>
<comment type="similarity">
    <text evidence="2 9">Belongs to the PP2C family.</text>
</comment>
<sequence>MGAYLSEPVTEKMSVDERNDRVDVGASSMQGWRVSQEDSHSCELDFDADVSLFAVYDGHGGPEVAQYCSAHLPACIKSMESYKKGNMAQALEDAFLSVDKSLITPSVLEELKRMADEMGRHYDGDGEDEDEVLNLHVEANMPMDQVLAKYRSNYLTPPKGSLITRESRGRFLRPSEQESEPESEPGTSKDSSAVATERGDGDDDVANGAEKEKEKEKKRKEEDAAGVTNGEISGKKLVSRICSKILSPILQREARRVSRDGLVRESEDEESEESDDDDFDQPESSSSNSDNEDEGNEDEDEEDEDEDEEEEEEEEFVIGEKEEPGFDSGCTAVVALLRNDELFVANAGDSRCVVCRNGKAIEMSRDHKPEDDLERNRIENAGGSVTLDGRVNGGLNLSRAIGDHSYKKNEKLDAKEQMISALPDIRTLTIDSQQDEFMVVACDGIWNFMSSQSVIDFVRERLVADREKLSTICEELFDKCLSPTTIGDGTGCDNMTCIVVKFKQLSDAKTCKRHSDTEVEQENKRIKTKDEKE</sequence>
<dbReference type="GO" id="GO:0004722">
    <property type="term" value="F:protein serine/threonine phosphatase activity"/>
    <property type="evidence" value="ECO:0007669"/>
    <property type="project" value="UniProtKB-EC"/>
</dbReference>
<evidence type="ECO:0000256" key="9">
    <source>
        <dbReference type="RuleBase" id="RU003465"/>
    </source>
</evidence>
<keyword evidence="6" id="KW-0460">Magnesium</keyword>
<keyword evidence="13" id="KW-1185">Reference proteome</keyword>
<dbReference type="GO" id="GO:0046872">
    <property type="term" value="F:metal ion binding"/>
    <property type="evidence" value="ECO:0007669"/>
    <property type="project" value="UniProtKB-KW"/>
</dbReference>
<dbReference type="InterPro" id="IPR001932">
    <property type="entry name" value="PPM-type_phosphatase-like_dom"/>
</dbReference>
<dbReference type="PhylomeDB" id="T1JKV7"/>
<dbReference type="SMART" id="SM00332">
    <property type="entry name" value="PP2Cc"/>
    <property type="match status" value="1"/>
</dbReference>
<feature type="region of interest" description="Disordered" evidence="10">
    <location>
        <begin position="257"/>
        <end position="325"/>
    </location>
</feature>
<keyword evidence="7 9" id="KW-0904">Protein phosphatase</keyword>
<dbReference type="STRING" id="126957.T1JKV7"/>
<keyword evidence="4" id="KW-0479">Metal-binding</keyword>
<evidence type="ECO:0000313" key="13">
    <source>
        <dbReference type="Proteomes" id="UP000014500"/>
    </source>
</evidence>
<protein>
    <recommendedName>
        <fullName evidence="3">protein-serine/threonine phosphatase</fullName>
        <ecNumber evidence="3">3.1.3.16</ecNumber>
    </recommendedName>
</protein>
<proteinExistence type="inferred from homology"/>
<dbReference type="InterPro" id="IPR000222">
    <property type="entry name" value="PP2C_BS"/>
</dbReference>
<feature type="domain" description="PPM-type phosphatase" evidence="11">
    <location>
        <begin position="23"/>
        <end position="502"/>
    </location>
</feature>
<feature type="region of interest" description="Disordered" evidence="10">
    <location>
        <begin position="158"/>
        <end position="231"/>
    </location>
</feature>
<evidence type="ECO:0000259" key="11">
    <source>
        <dbReference type="PROSITE" id="PS51746"/>
    </source>
</evidence>
<comment type="cofactor">
    <cofactor evidence="1">
        <name>Mn(2+)</name>
        <dbReference type="ChEBI" id="CHEBI:29035"/>
    </cofactor>
</comment>
<accession>T1JKV7</accession>
<dbReference type="PANTHER" id="PTHR13832:SF803">
    <property type="entry name" value="PROTEIN PHOSPHATASE 1G"/>
    <property type="match status" value="1"/>
</dbReference>
<evidence type="ECO:0000256" key="8">
    <source>
        <dbReference type="ARBA" id="ARBA00023211"/>
    </source>
</evidence>
<dbReference type="InterPro" id="IPR036457">
    <property type="entry name" value="PPM-type-like_dom_sf"/>
</dbReference>
<dbReference type="HOGENOM" id="CLU_013173_13_1_1"/>
<keyword evidence="8" id="KW-0464">Manganese</keyword>
<evidence type="ECO:0000256" key="1">
    <source>
        <dbReference type="ARBA" id="ARBA00001936"/>
    </source>
</evidence>
<evidence type="ECO:0000256" key="5">
    <source>
        <dbReference type="ARBA" id="ARBA00022801"/>
    </source>
</evidence>
<dbReference type="InterPro" id="IPR015655">
    <property type="entry name" value="PP2C"/>
</dbReference>
<reference evidence="13" key="1">
    <citation type="submission" date="2011-05" db="EMBL/GenBank/DDBJ databases">
        <authorList>
            <person name="Richards S.R."/>
            <person name="Qu J."/>
            <person name="Jiang H."/>
            <person name="Jhangiani S.N."/>
            <person name="Agravi P."/>
            <person name="Goodspeed R."/>
            <person name="Gross S."/>
            <person name="Mandapat C."/>
            <person name="Jackson L."/>
            <person name="Mathew T."/>
            <person name="Pu L."/>
            <person name="Thornton R."/>
            <person name="Saada N."/>
            <person name="Wilczek-Boney K.B."/>
            <person name="Lee S."/>
            <person name="Kovar C."/>
            <person name="Wu Y."/>
            <person name="Scherer S.E."/>
            <person name="Worley K.C."/>
            <person name="Muzny D.M."/>
            <person name="Gibbs R."/>
        </authorList>
    </citation>
    <scope>NUCLEOTIDE SEQUENCE</scope>
    <source>
        <strain evidence="13">Brora</strain>
    </source>
</reference>
<evidence type="ECO:0000256" key="7">
    <source>
        <dbReference type="ARBA" id="ARBA00022912"/>
    </source>
</evidence>
<dbReference type="EC" id="3.1.3.16" evidence="3"/>
<dbReference type="EMBL" id="JH431873">
    <property type="status" value="NOT_ANNOTATED_CDS"/>
    <property type="molecule type" value="Genomic_DNA"/>
</dbReference>
<evidence type="ECO:0000313" key="12">
    <source>
        <dbReference type="EnsemblMetazoa" id="SMAR014487-PA"/>
    </source>
</evidence>
<evidence type="ECO:0000256" key="6">
    <source>
        <dbReference type="ARBA" id="ARBA00022842"/>
    </source>
</evidence>
<organism evidence="12 13">
    <name type="scientific">Strigamia maritima</name>
    <name type="common">European centipede</name>
    <name type="synonym">Geophilus maritimus</name>
    <dbReference type="NCBI Taxonomy" id="126957"/>
    <lineage>
        <taxon>Eukaryota</taxon>
        <taxon>Metazoa</taxon>
        <taxon>Ecdysozoa</taxon>
        <taxon>Arthropoda</taxon>
        <taxon>Myriapoda</taxon>
        <taxon>Chilopoda</taxon>
        <taxon>Pleurostigmophora</taxon>
        <taxon>Geophilomorpha</taxon>
        <taxon>Linotaeniidae</taxon>
        <taxon>Strigamia</taxon>
    </lineage>
</organism>
<dbReference type="PANTHER" id="PTHR13832">
    <property type="entry name" value="PROTEIN PHOSPHATASE 2C"/>
    <property type="match status" value="1"/>
</dbReference>
<evidence type="ECO:0000256" key="4">
    <source>
        <dbReference type="ARBA" id="ARBA00022723"/>
    </source>
</evidence>
<dbReference type="PROSITE" id="PS01032">
    <property type="entry name" value="PPM_1"/>
    <property type="match status" value="1"/>
</dbReference>
<reference evidence="12" key="2">
    <citation type="submission" date="2015-02" db="UniProtKB">
        <authorList>
            <consortium name="EnsemblMetazoa"/>
        </authorList>
    </citation>
    <scope>IDENTIFICATION</scope>
</reference>
<dbReference type="AlphaFoldDB" id="T1JKV7"/>
<feature type="compositionally biased region" description="Basic and acidic residues" evidence="10">
    <location>
        <begin position="165"/>
        <end position="176"/>
    </location>
</feature>
<evidence type="ECO:0000256" key="3">
    <source>
        <dbReference type="ARBA" id="ARBA00013081"/>
    </source>
</evidence>
<dbReference type="eggNOG" id="KOG0699">
    <property type="taxonomic scope" value="Eukaryota"/>
</dbReference>
<evidence type="ECO:0000256" key="2">
    <source>
        <dbReference type="ARBA" id="ARBA00006702"/>
    </source>
</evidence>
<dbReference type="Proteomes" id="UP000014500">
    <property type="component" value="Unassembled WGS sequence"/>
</dbReference>
<evidence type="ECO:0000256" key="10">
    <source>
        <dbReference type="SAM" id="MobiDB-lite"/>
    </source>
</evidence>
<dbReference type="SUPFAM" id="SSF81606">
    <property type="entry name" value="PP2C-like"/>
    <property type="match status" value="1"/>
</dbReference>
<dbReference type="Pfam" id="PF00481">
    <property type="entry name" value="PP2C"/>
    <property type="match status" value="2"/>
</dbReference>
<feature type="compositionally biased region" description="Basic and acidic residues" evidence="10">
    <location>
        <begin position="209"/>
        <end position="223"/>
    </location>
</feature>
<feature type="region of interest" description="Disordered" evidence="10">
    <location>
        <begin position="513"/>
        <end position="533"/>
    </location>
</feature>
<dbReference type="OMA" id="YCAMKLP"/>
<dbReference type="Gene3D" id="3.60.40.10">
    <property type="entry name" value="PPM-type phosphatase domain"/>
    <property type="match status" value="2"/>
</dbReference>
<keyword evidence="5 9" id="KW-0378">Hydrolase</keyword>
<name>T1JKV7_STRMM</name>
<feature type="compositionally biased region" description="Acidic residues" evidence="10">
    <location>
        <begin position="266"/>
        <end position="281"/>
    </location>
</feature>
<dbReference type="PROSITE" id="PS51746">
    <property type="entry name" value="PPM_2"/>
    <property type="match status" value="1"/>
</dbReference>
<feature type="compositionally biased region" description="Acidic residues" evidence="10">
    <location>
        <begin position="290"/>
        <end position="317"/>
    </location>
</feature>